<reference evidence="2 3" key="1">
    <citation type="journal article" date="2011" name="PLoS Pathog.">
        <title>Endophytic Life Strategies Decoded by Genome and Transcriptome Analyses of the Mutualistic Root Symbiont Piriformospora indica.</title>
        <authorList>
            <person name="Zuccaro A."/>
            <person name="Lahrmann U."/>
            <person name="Guldener U."/>
            <person name="Langen G."/>
            <person name="Pfiffi S."/>
            <person name="Biedenkopf D."/>
            <person name="Wong P."/>
            <person name="Samans B."/>
            <person name="Grimm C."/>
            <person name="Basiewicz M."/>
            <person name="Murat C."/>
            <person name="Martin F."/>
            <person name="Kogel K.H."/>
        </authorList>
    </citation>
    <scope>NUCLEOTIDE SEQUENCE [LARGE SCALE GENOMIC DNA]</scope>
    <source>
        <strain evidence="2 3">DSM 11827</strain>
    </source>
</reference>
<dbReference type="OrthoDB" id="5592486at2759"/>
<comment type="caution">
    <text evidence="2">The sequence shown here is derived from an EMBL/GenBank/DDBJ whole genome shotgun (WGS) entry which is preliminary data.</text>
</comment>
<dbReference type="eggNOG" id="ENOG502QQNH">
    <property type="taxonomic scope" value="Eukaryota"/>
</dbReference>
<feature type="compositionally biased region" description="Polar residues" evidence="1">
    <location>
        <begin position="111"/>
        <end position="135"/>
    </location>
</feature>
<proteinExistence type="predicted"/>
<feature type="region of interest" description="Disordered" evidence="1">
    <location>
        <begin position="627"/>
        <end position="688"/>
    </location>
</feature>
<sequence length="688" mass="74452">MSGPSGSETTPSKDHEARTSIQDRLGSLFGGSNPNSARSSLDRSRPQTPFTGNNSQSNSKSAGEESTNSARTSLEMPVRVPTGTSTLAAVSSKRTSWTPPVVKWITDAIYSDTSAPPSRSSLDLREGNSNGSSPQRRSEELERDKQAVNKHPQPQLRVNGSTSQSSSGLDGQTSAALQQAISDEVFKIQRPPEARMAPAFEGQGHVQRHSIDGRPFRHPVLLDNLARASMPTSSITRPLQIQPSSLSSTGRPGQPSSSVLTQQPHIFASPTSTMFSGPGASLTRNDTRTSIDSLRSLTTRDRGIQTSAPTSMVPTSMGKWWFQEGNKAAVDELLGDDDKASTAQKEADHIRKKYLTPRLPLVFCHGLLGFDSVSLGASFAPLQITHWRGIKEVLEENGIELLITRVPATSGVEERAKVLEAKITEVYPGREVHLIGHSMGGLDIRWLASKIRPTAFKIRSVTTIGTPHRGSYFADYFLETLGKSRIPSLVSFLEYLPNGGGDGKAFEGLTRDAMKRFNEDVPDVEGIAYYSWGASCQPGLVDPFRWPHGVILEKEGPNDGLVSVSSAQWGKYMGTLDEVNHLDLVGWINAARYKFAEIAGKAINFKPASFYLEIAAKLAEEVEGLTWDDENNSEHEVLFESSSGSDDEEDGKAKRPAVHRSKSGRKHSSTKTAAGGPPPPPGVEGGVD</sequence>
<evidence type="ECO:0000256" key="1">
    <source>
        <dbReference type="SAM" id="MobiDB-lite"/>
    </source>
</evidence>
<dbReference type="Gene3D" id="3.40.50.1820">
    <property type="entry name" value="alpha/beta hydrolase"/>
    <property type="match status" value="1"/>
</dbReference>
<feature type="compositionally biased region" description="Polar residues" evidence="1">
    <location>
        <begin position="1"/>
        <end position="10"/>
    </location>
</feature>
<dbReference type="HOGENOM" id="CLU_015737_2_0_1"/>
<dbReference type="SUPFAM" id="SSF53474">
    <property type="entry name" value="alpha/beta-Hydrolases"/>
    <property type="match status" value="1"/>
</dbReference>
<feature type="compositionally biased region" description="Polar residues" evidence="1">
    <location>
        <begin position="30"/>
        <end position="39"/>
    </location>
</feature>
<evidence type="ECO:0000313" key="3">
    <source>
        <dbReference type="Proteomes" id="UP000007148"/>
    </source>
</evidence>
<feature type="compositionally biased region" description="Polar residues" evidence="1">
    <location>
        <begin position="156"/>
        <end position="175"/>
    </location>
</feature>
<evidence type="ECO:0000313" key="2">
    <source>
        <dbReference type="EMBL" id="CCA68539.1"/>
    </source>
</evidence>
<feature type="region of interest" description="Disordered" evidence="1">
    <location>
        <begin position="232"/>
        <end position="260"/>
    </location>
</feature>
<keyword evidence="3" id="KW-1185">Reference proteome</keyword>
<feature type="region of interest" description="Disordered" evidence="1">
    <location>
        <begin position="1"/>
        <end position="97"/>
    </location>
</feature>
<dbReference type="InterPro" id="IPR029058">
    <property type="entry name" value="AB_hydrolase_fold"/>
</dbReference>
<dbReference type="PANTHER" id="PTHR11440">
    <property type="entry name" value="LECITHIN-CHOLESTEROL ACYLTRANSFERASE-RELATED"/>
    <property type="match status" value="1"/>
</dbReference>
<dbReference type="Proteomes" id="UP000007148">
    <property type="component" value="Unassembled WGS sequence"/>
</dbReference>
<dbReference type="InParanoid" id="G4TB44"/>
<feature type="compositionally biased region" description="Basic residues" evidence="1">
    <location>
        <begin position="654"/>
        <end position="669"/>
    </location>
</feature>
<dbReference type="STRING" id="1109443.G4TB44"/>
<organism evidence="2 3">
    <name type="scientific">Serendipita indica (strain DSM 11827)</name>
    <name type="common">Root endophyte fungus</name>
    <name type="synonym">Piriformospora indica</name>
    <dbReference type="NCBI Taxonomy" id="1109443"/>
    <lineage>
        <taxon>Eukaryota</taxon>
        <taxon>Fungi</taxon>
        <taxon>Dikarya</taxon>
        <taxon>Basidiomycota</taxon>
        <taxon>Agaricomycotina</taxon>
        <taxon>Agaricomycetes</taxon>
        <taxon>Sebacinales</taxon>
        <taxon>Serendipitaceae</taxon>
        <taxon>Serendipita</taxon>
    </lineage>
</organism>
<name>G4TB44_SERID</name>
<protein>
    <submittedName>
        <fullName evidence="2">Related to triacylglycerol lipase</fullName>
    </submittedName>
</protein>
<feature type="compositionally biased region" description="Basic and acidic residues" evidence="1">
    <location>
        <begin position="136"/>
        <end position="147"/>
    </location>
</feature>
<feature type="region of interest" description="Disordered" evidence="1">
    <location>
        <begin position="110"/>
        <end position="175"/>
    </location>
</feature>
<dbReference type="EMBL" id="CAFZ01000035">
    <property type="protein sequence ID" value="CCA68539.1"/>
    <property type="molecule type" value="Genomic_DNA"/>
</dbReference>
<feature type="compositionally biased region" description="Polar residues" evidence="1">
    <location>
        <begin position="46"/>
        <end position="72"/>
    </location>
</feature>
<dbReference type="AlphaFoldDB" id="G4TB44"/>
<accession>G4TB44</accession>
<gene>
    <name evidence="2" type="ORF">PIIN_02403</name>
</gene>
<feature type="compositionally biased region" description="Polar residues" evidence="1">
    <location>
        <begin position="82"/>
        <end position="97"/>
    </location>
</feature>